<protein>
    <submittedName>
        <fullName evidence="2">Uncharacterized protein</fullName>
    </submittedName>
</protein>
<proteinExistence type="predicted"/>
<evidence type="ECO:0000313" key="2">
    <source>
        <dbReference type="EMBL" id="TDE12554.1"/>
    </source>
</evidence>
<sequence>MAAMLLMVAGVKSWSVDNDQDHKYSGSSKSVIHDVSQNDDSNTADGDQARVSSLSLDAVITPAISFDFFQYFYFVPQPAWSFIQEETVFEFAFREPAYLFSCFNRIFGRYIVTNAP</sequence>
<gene>
    <name evidence="2" type="ORF">E0F88_22470</name>
</gene>
<keyword evidence="3" id="KW-1185">Reference proteome</keyword>
<feature type="region of interest" description="Disordered" evidence="1">
    <location>
        <begin position="17"/>
        <end position="47"/>
    </location>
</feature>
<evidence type="ECO:0000313" key="3">
    <source>
        <dbReference type="Proteomes" id="UP000294850"/>
    </source>
</evidence>
<dbReference type="Proteomes" id="UP000294850">
    <property type="component" value="Unassembled WGS sequence"/>
</dbReference>
<evidence type="ECO:0000256" key="1">
    <source>
        <dbReference type="SAM" id="MobiDB-lite"/>
    </source>
</evidence>
<feature type="compositionally biased region" description="Polar residues" evidence="1">
    <location>
        <begin position="38"/>
        <end position="47"/>
    </location>
</feature>
<reference evidence="2 3" key="1">
    <citation type="submission" date="2019-03" db="EMBL/GenBank/DDBJ databases">
        <title>Dyadobacter AR-3-6 sp. nov., isolated from arctic soil.</title>
        <authorList>
            <person name="Chaudhary D.K."/>
        </authorList>
    </citation>
    <scope>NUCLEOTIDE SEQUENCE [LARGE SCALE GENOMIC DNA]</scope>
    <source>
        <strain evidence="2 3">AR-3-6</strain>
    </source>
</reference>
<organism evidence="2 3">
    <name type="scientific">Dyadobacter psychrotolerans</name>
    <dbReference type="NCBI Taxonomy" id="2541721"/>
    <lineage>
        <taxon>Bacteria</taxon>
        <taxon>Pseudomonadati</taxon>
        <taxon>Bacteroidota</taxon>
        <taxon>Cytophagia</taxon>
        <taxon>Cytophagales</taxon>
        <taxon>Spirosomataceae</taxon>
        <taxon>Dyadobacter</taxon>
    </lineage>
</organism>
<accession>A0A4R5DKP2</accession>
<dbReference type="EMBL" id="SMFL01000009">
    <property type="protein sequence ID" value="TDE12554.1"/>
    <property type="molecule type" value="Genomic_DNA"/>
</dbReference>
<name>A0A4R5DKP2_9BACT</name>
<comment type="caution">
    <text evidence="2">The sequence shown here is derived from an EMBL/GenBank/DDBJ whole genome shotgun (WGS) entry which is preliminary data.</text>
</comment>
<dbReference type="OrthoDB" id="962384at2"/>
<dbReference type="AlphaFoldDB" id="A0A4R5DKP2"/>